<feature type="compositionally biased region" description="Low complexity" evidence="3">
    <location>
        <begin position="514"/>
        <end position="550"/>
    </location>
</feature>
<name>A0A2S4MDG8_9BURK</name>
<feature type="region of interest" description="Disordered" evidence="3">
    <location>
        <begin position="497"/>
        <end position="582"/>
    </location>
</feature>
<dbReference type="RefSeq" id="WP_167401225.1">
    <property type="nucleotide sequence ID" value="NZ_PQGA01000004.1"/>
</dbReference>
<dbReference type="Gene3D" id="1.10.10.2830">
    <property type="match status" value="1"/>
</dbReference>
<reference evidence="5 6" key="1">
    <citation type="submission" date="2018-01" db="EMBL/GenBank/DDBJ databases">
        <title>Genomic Encyclopedia of Type Strains, Phase III (KMG-III): the genomes of soil and plant-associated and newly described type strains.</title>
        <authorList>
            <person name="Whitman W."/>
        </authorList>
    </citation>
    <scope>NUCLEOTIDE SEQUENCE [LARGE SCALE GENOMIC DNA]</scope>
    <source>
        <strain evidence="5 6">JCM 18070</strain>
    </source>
</reference>
<feature type="domain" description="ParB-like N-terminal" evidence="4">
    <location>
        <begin position="10"/>
        <end position="102"/>
    </location>
</feature>
<dbReference type="GO" id="GO:0005694">
    <property type="term" value="C:chromosome"/>
    <property type="evidence" value="ECO:0007669"/>
    <property type="project" value="TreeGrafter"/>
</dbReference>
<dbReference type="InterPro" id="IPR050336">
    <property type="entry name" value="Chromosome_partition/occlusion"/>
</dbReference>
<dbReference type="SUPFAM" id="SSF109709">
    <property type="entry name" value="KorB DNA-binding domain-like"/>
    <property type="match status" value="1"/>
</dbReference>
<dbReference type="EMBL" id="PQGA01000004">
    <property type="protein sequence ID" value="POR52798.1"/>
    <property type="molecule type" value="Genomic_DNA"/>
</dbReference>
<dbReference type="Pfam" id="PF17762">
    <property type="entry name" value="HTH_ParB"/>
    <property type="match status" value="1"/>
</dbReference>
<protein>
    <submittedName>
        <fullName evidence="5">ParB/RepB/Spo0J family partition protein</fullName>
    </submittedName>
</protein>
<dbReference type="PANTHER" id="PTHR33375:SF1">
    <property type="entry name" value="CHROMOSOME-PARTITIONING PROTEIN PARB-RELATED"/>
    <property type="match status" value="1"/>
</dbReference>
<evidence type="ECO:0000256" key="3">
    <source>
        <dbReference type="SAM" id="MobiDB-lite"/>
    </source>
</evidence>
<dbReference type="GO" id="GO:0003677">
    <property type="term" value="F:DNA binding"/>
    <property type="evidence" value="ECO:0007669"/>
    <property type="project" value="InterPro"/>
</dbReference>
<dbReference type="Pfam" id="PF02195">
    <property type="entry name" value="ParB_N"/>
    <property type="match status" value="1"/>
</dbReference>
<feature type="compositionally biased region" description="Basic and acidic residues" evidence="3">
    <location>
        <begin position="499"/>
        <end position="513"/>
    </location>
</feature>
<dbReference type="SMART" id="SM00470">
    <property type="entry name" value="ParB"/>
    <property type="match status" value="1"/>
</dbReference>
<organism evidence="5 6">
    <name type="scientific">Paraburkholderia eburnea</name>
    <dbReference type="NCBI Taxonomy" id="1189126"/>
    <lineage>
        <taxon>Bacteria</taxon>
        <taxon>Pseudomonadati</taxon>
        <taxon>Pseudomonadota</taxon>
        <taxon>Betaproteobacteria</taxon>
        <taxon>Burkholderiales</taxon>
        <taxon>Burkholderiaceae</taxon>
        <taxon>Paraburkholderia</taxon>
    </lineage>
</organism>
<accession>A0A2S4MDG8</accession>
<comment type="similarity">
    <text evidence="1">Belongs to the ParB family.</text>
</comment>
<evidence type="ECO:0000259" key="4">
    <source>
        <dbReference type="SMART" id="SM00470"/>
    </source>
</evidence>
<keyword evidence="6" id="KW-1185">Reference proteome</keyword>
<dbReference type="InterPro" id="IPR041468">
    <property type="entry name" value="HTH_ParB/Spo0J"/>
</dbReference>
<evidence type="ECO:0000256" key="1">
    <source>
        <dbReference type="ARBA" id="ARBA00006295"/>
    </source>
</evidence>
<dbReference type="SUPFAM" id="SSF110849">
    <property type="entry name" value="ParB/Sulfiredoxin"/>
    <property type="match status" value="1"/>
</dbReference>
<comment type="caution">
    <text evidence="5">The sequence shown here is derived from an EMBL/GenBank/DDBJ whole genome shotgun (WGS) entry which is preliminary data.</text>
</comment>
<gene>
    <name evidence="5" type="ORF">B0G62_10495</name>
</gene>
<proteinExistence type="inferred from homology"/>
<evidence type="ECO:0000313" key="5">
    <source>
        <dbReference type="EMBL" id="POR52798.1"/>
    </source>
</evidence>
<dbReference type="GO" id="GO:0007059">
    <property type="term" value="P:chromosome segregation"/>
    <property type="evidence" value="ECO:0007669"/>
    <property type="project" value="UniProtKB-KW"/>
</dbReference>
<dbReference type="AlphaFoldDB" id="A0A2S4MDG8"/>
<evidence type="ECO:0000313" key="6">
    <source>
        <dbReference type="Proteomes" id="UP000237381"/>
    </source>
</evidence>
<dbReference type="InterPro" id="IPR003115">
    <property type="entry name" value="ParB_N"/>
</dbReference>
<evidence type="ECO:0000256" key="2">
    <source>
        <dbReference type="ARBA" id="ARBA00022829"/>
    </source>
</evidence>
<dbReference type="PANTHER" id="PTHR33375">
    <property type="entry name" value="CHROMOSOME-PARTITIONING PROTEIN PARB-RELATED"/>
    <property type="match status" value="1"/>
</dbReference>
<sequence length="582" mass="63471">MQSNEQASVEFLPIDSIRKSPTNPRKRFPESEHLELVASVREHGILQPVLVRPWPDESGLFELVAGERRLRAAVDALLADVPVLVRSLSDDEVLQIQIVENLQRRDLHPLEEADGYKALADRGHPLDQIASEVTQTRSYVAARLKLCALTDRVRKLFFDGQLTAATALIVARMPADLQDAAAKEISTPDWQGDVMSARAASAHVQRTYMLRLDQADFKTSDAELVPGVGACGPCPKRTGNQEDLFGDVKSKDLCTDPACFALKKEAGAAQARAAAEADGRKVITGKEAKAVSPHQYSALTGGWVKLDDRCEGDPKGRSYRQVIGAKAVRSAALLEEPHAGKLVDVMQRADLKKALADKGIQVRSTAQSNPAQSAENAKKKAADAYRGALFQQIREKHVETGLDDFDLKIVAVTFYRRLWNENQKRISKLYGWGSTAISEADFAKKVDEFEKNDPVALARLVMDIALIDESVAPSYQTGKPELLEATARVRGIDPAAVRKQVESDMKPKPKEKPVPVTKVPATSAKPPAKAAPAKKAPAVKKTAAKPRTAVSTPVEQPDSAKPTLKRSAKSKEPWPFPNTGHP</sequence>
<dbReference type="Gene3D" id="3.90.1530.30">
    <property type="match status" value="1"/>
</dbReference>
<dbReference type="InterPro" id="IPR036086">
    <property type="entry name" value="ParB/Sulfiredoxin_sf"/>
</dbReference>
<dbReference type="InterPro" id="IPR004437">
    <property type="entry name" value="ParB/RepB/Spo0J"/>
</dbReference>
<dbReference type="NCBIfam" id="TIGR00180">
    <property type="entry name" value="parB_part"/>
    <property type="match status" value="1"/>
</dbReference>
<dbReference type="Proteomes" id="UP000237381">
    <property type="component" value="Unassembled WGS sequence"/>
</dbReference>
<keyword evidence="2" id="KW-0159">Chromosome partition</keyword>